<evidence type="ECO:0000256" key="7">
    <source>
        <dbReference type="RuleBase" id="RU363032"/>
    </source>
</evidence>
<keyword evidence="2 7" id="KW-0813">Transport</keyword>
<reference evidence="9 10" key="1">
    <citation type="submission" date="2020-08" db="EMBL/GenBank/DDBJ databases">
        <title>Genomic Encyclopedia of Type Strains, Phase IV (KMG-IV): sequencing the most valuable type-strain genomes for metagenomic binning, comparative biology and taxonomic classification.</title>
        <authorList>
            <person name="Goeker M."/>
        </authorList>
    </citation>
    <scope>NUCLEOTIDE SEQUENCE [LARGE SCALE GENOMIC DNA]</scope>
    <source>
        <strain evidence="9 10">DSM 28760</strain>
    </source>
</reference>
<gene>
    <name evidence="9" type="ORF">FHS81_002387</name>
</gene>
<organism evidence="9 10">
    <name type="scientific">Pseudochelatococcus contaminans</name>
    <dbReference type="NCBI Taxonomy" id="1538103"/>
    <lineage>
        <taxon>Bacteria</taxon>
        <taxon>Pseudomonadati</taxon>
        <taxon>Pseudomonadota</taxon>
        <taxon>Alphaproteobacteria</taxon>
        <taxon>Hyphomicrobiales</taxon>
        <taxon>Chelatococcaceae</taxon>
        <taxon>Pseudochelatococcus</taxon>
    </lineage>
</organism>
<evidence type="ECO:0000256" key="2">
    <source>
        <dbReference type="ARBA" id="ARBA00022448"/>
    </source>
</evidence>
<dbReference type="PANTHER" id="PTHR30151:SF0">
    <property type="entry name" value="ABC TRANSPORTER PERMEASE PROTEIN MJ0413-RELATED"/>
    <property type="match status" value="1"/>
</dbReference>
<feature type="transmembrane region" description="Helical" evidence="7">
    <location>
        <begin position="131"/>
        <end position="153"/>
    </location>
</feature>
<evidence type="ECO:0000256" key="4">
    <source>
        <dbReference type="ARBA" id="ARBA00022692"/>
    </source>
</evidence>
<proteinExistence type="inferred from homology"/>
<dbReference type="InterPro" id="IPR035906">
    <property type="entry name" value="MetI-like_sf"/>
</dbReference>
<dbReference type="GO" id="GO:0005886">
    <property type="term" value="C:plasma membrane"/>
    <property type="evidence" value="ECO:0007669"/>
    <property type="project" value="UniProtKB-SubCell"/>
</dbReference>
<evidence type="ECO:0000256" key="5">
    <source>
        <dbReference type="ARBA" id="ARBA00022989"/>
    </source>
</evidence>
<keyword evidence="10" id="KW-1185">Reference proteome</keyword>
<dbReference type="RefSeq" id="WP_183753192.1">
    <property type="nucleotide sequence ID" value="NZ_JACICC010000005.1"/>
</dbReference>
<keyword evidence="3" id="KW-1003">Cell membrane</keyword>
<comment type="similarity">
    <text evidence="7">Belongs to the binding-protein-dependent transport system permease family.</text>
</comment>
<comment type="caution">
    <text evidence="9">The sequence shown here is derived from an EMBL/GenBank/DDBJ whole genome shotgun (WGS) entry which is preliminary data.</text>
</comment>
<feature type="domain" description="ABC transmembrane type-1" evidence="8">
    <location>
        <begin position="93"/>
        <end position="273"/>
    </location>
</feature>
<evidence type="ECO:0000256" key="1">
    <source>
        <dbReference type="ARBA" id="ARBA00004651"/>
    </source>
</evidence>
<comment type="subcellular location">
    <subcellularLocation>
        <location evidence="1 7">Cell membrane</location>
        <topology evidence="1 7">Multi-pass membrane protein</topology>
    </subcellularLocation>
</comment>
<keyword evidence="6 7" id="KW-0472">Membrane</keyword>
<dbReference type="PROSITE" id="PS50928">
    <property type="entry name" value="ABC_TM1"/>
    <property type="match status" value="1"/>
</dbReference>
<dbReference type="InterPro" id="IPR000515">
    <property type="entry name" value="MetI-like"/>
</dbReference>
<evidence type="ECO:0000313" key="9">
    <source>
        <dbReference type="EMBL" id="MBB3810291.1"/>
    </source>
</evidence>
<protein>
    <submittedName>
        <fullName evidence="9">ABC-type nitrate/sulfonate/bicarbonate transport system permease component</fullName>
    </submittedName>
</protein>
<sequence>MSLASSEQSLIPAEKQATADFEQTFKADHRRRHRNAALWRVALNVLGIVLFVIVWELTPRYSSWINEVLFPPPSQVFRTFIPMFLSGEILENIRVSLVRAASGFAVALVLGIAAGVITARVKALQYLAEPLLHGFRSIPAIALIPLCILWFGIGEVSKIALIAWGAFFPLWITTFIGVRDVNPIYLRSAACLGAGRVTTLFLVVLPAALPFILTGIRQALSISLVVLVAAEMSGASSGIAHMMSEGHQLFRVDIMFIGLVVLGTFGFIVDRLFVAVARRLFPWYQITS</sequence>
<dbReference type="SUPFAM" id="SSF161098">
    <property type="entry name" value="MetI-like"/>
    <property type="match status" value="1"/>
</dbReference>
<evidence type="ECO:0000313" key="10">
    <source>
        <dbReference type="Proteomes" id="UP000537592"/>
    </source>
</evidence>
<dbReference type="Proteomes" id="UP000537592">
    <property type="component" value="Unassembled WGS sequence"/>
</dbReference>
<keyword evidence="4 7" id="KW-0812">Transmembrane</keyword>
<evidence type="ECO:0000256" key="3">
    <source>
        <dbReference type="ARBA" id="ARBA00022475"/>
    </source>
</evidence>
<feature type="transmembrane region" description="Helical" evidence="7">
    <location>
        <begin position="159"/>
        <end position="178"/>
    </location>
</feature>
<feature type="transmembrane region" description="Helical" evidence="7">
    <location>
        <begin position="100"/>
        <end position="119"/>
    </location>
</feature>
<evidence type="ECO:0000256" key="6">
    <source>
        <dbReference type="ARBA" id="ARBA00023136"/>
    </source>
</evidence>
<dbReference type="PANTHER" id="PTHR30151">
    <property type="entry name" value="ALKANE SULFONATE ABC TRANSPORTER-RELATED, MEMBRANE SUBUNIT"/>
    <property type="match status" value="1"/>
</dbReference>
<dbReference type="Gene3D" id="1.10.3720.10">
    <property type="entry name" value="MetI-like"/>
    <property type="match status" value="1"/>
</dbReference>
<feature type="transmembrane region" description="Helical" evidence="7">
    <location>
        <begin position="252"/>
        <end position="274"/>
    </location>
</feature>
<feature type="transmembrane region" description="Helical" evidence="7">
    <location>
        <begin position="219"/>
        <end position="240"/>
    </location>
</feature>
<dbReference type="EMBL" id="JACICC010000005">
    <property type="protein sequence ID" value="MBB3810291.1"/>
    <property type="molecule type" value="Genomic_DNA"/>
</dbReference>
<dbReference type="GO" id="GO:0055085">
    <property type="term" value="P:transmembrane transport"/>
    <property type="evidence" value="ECO:0007669"/>
    <property type="project" value="InterPro"/>
</dbReference>
<dbReference type="CDD" id="cd06261">
    <property type="entry name" value="TM_PBP2"/>
    <property type="match status" value="1"/>
</dbReference>
<name>A0A7W6EHN0_9HYPH</name>
<dbReference type="AlphaFoldDB" id="A0A7W6EHN0"/>
<keyword evidence="5 7" id="KW-1133">Transmembrane helix</keyword>
<feature type="transmembrane region" description="Helical" evidence="7">
    <location>
        <begin position="190"/>
        <end position="213"/>
    </location>
</feature>
<feature type="transmembrane region" description="Helical" evidence="7">
    <location>
        <begin position="37"/>
        <end position="55"/>
    </location>
</feature>
<accession>A0A7W6EHN0</accession>
<evidence type="ECO:0000259" key="8">
    <source>
        <dbReference type="PROSITE" id="PS50928"/>
    </source>
</evidence>
<dbReference type="Pfam" id="PF00528">
    <property type="entry name" value="BPD_transp_1"/>
    <property type="match status" value="1"/>
</dbReference>